<dbReference type="EMBL" id="JELY01003408">
    <property type="protein sequence ID" value="KYF49126.1"/>
    <property type="molecule type" value="Genomic_DNA"/>
</dbReference>
<name>A0A150P1T3_SORCE</name>
<proteinExistence type="predicted"/>
<organism evidence="1 2">
    <name type="scientific">Sorangium cellulosum</name>
    <name type="common">Polyangium cellulosum</name>
    <dbReference type="NCBI Taxonomy" id="56"/>
    <lineage>
        <taxon>Bacteria</taxon>
        <taxon>Pseudomonadati</taxon>
        <taxon>Myxococcota</taxon>
        <taxon>Polyangia</taxon>
        <taxon>Polyangiales</taxon>
        <taxon>Polyangiaceae</taxon>
        <taxon>Sorangium</taxon>
    </lineage>
</organism>
<reference evidence="1 2" key="1">
    <citation type="submission" date="2014-02" db="EMBL/GenBank/DDBJ databases">
        <title>The small core and large imbalanced accessory genome model reveals a collaborative survival strategy of Sorangium cellulosum strains in nature.</title>
        <authorList>
            <person name="Han K."/>
            <person name="Peng R."/>
            <person name="Blom J."/>
            <person name="Li Y.-Z."/>
        </authorList>
    </citation>
    <scope>NUCLEOTIDE SEQUENCE [LARGE SCALE GENOMIC DNA]</scope>
    <source>
        <strain evidence="1 2">So0157-25</strain>
    </source>
</reference>
<comment type="caution">
    <text evidence="1">The sequence shown here is derived from an EMBL/GenBank/DDBJ whole genome shotgun (WGS) entry which is preliminary data.</text>
</comment>
<dbReference type="Proteomes" id="UP000075420">
    <property type="component" value="Unassembled WGS sequence"/>
</dbReference>
<protein>
    <submittedName>
        <fullName evidence="1">Uncharacterized protein</fullName>
    </submittedName>
</protein>
<evidence type="ECO:0000313" key="1">
    <source>
        <dbReference type="EMBL" id="KYF49126.1"/>
    </source>
</evidence>
<dbReference type="AlphaFoldDB" id="A0A150P1T3"/>
<sequence>MRIDSTSLRLYYDRELIKVHPRVAPGKRSTDPGDYPVGKAEYALRNVNAIITRAREQGEQIGIYAERLLAGPLPWTRMRQAYGLLRLCERYGAARVEALCARALDFDVIDVPRIERMLKEAQQVEDDATKEGKVVRLPAGRFARDASAFATINRGGALKGGA</sequence>
<accession>A0A150P1T3</accession>
<gene>
    <name evidence="1" type="ORF">BE08_43135</name>
</gene>
<evidence type="ECO:0000313" key="2">
    <source>
        <dbReference type="Proteomes" id="UP000075420"/>
    </source>
</evidence>